<protein>
    <recommendedName>
        <fullName evidence="2">HemN C-terminal domain-containing protein</fullName>
    </recommendedName>
</protein>
<dbReference type="EMBL" id="CP040077">
    <property type="protein sequence ID" value="QCP49890.1"/>
    <property type="molecule type" value="Genomic_DNA"/>
</dbReference>
<accession>A0A4V1EHD5</accession>
<dbReference type="OrthoDB" id="9808022at2"/>
<dbReference type="SUPFAM" id="SSF102114">
    <property type="entry name" value="Radical SAM enzymes"/>
    <property type="match status" value="1"/>
</dbReference>
<dbReference type="PANTHER" id="PTHR13932">
    <property type="entry name" value="COPROPORPHYRINIGEN III OXIDASE"/>
    <property type="match status" value="1"/>
</dbReference>
<evidence type="ECO:0000256" key="1">
    <source>
        <dbReference type="ARBA" id="ARBA00023002"/>
    </source>
</evidence>
<sequence>MHPGTEIPFAATGTPPAYSTYPKPDWFVEAFDASVLNAWLAAPRAPHAHGAIAIELRLPASSADGCLCGRGDCVSDDACFDRLDHEMALYRAALGDAPEVCDLRWSNGCATLPRKAMRRLYRAVAGHFGIPSGAGFGARLDPHAHHRDALVTLRKLGAHSIQIGAEPVDRHIKPDSTRSSERASALIASARDGGFTGIEAEYRIDAPERLGASPRASLDTLIAAGPTRLVLSDATPLNGSLVAHPPQLGAPAAFVNAAARLAHAGYVCIGENLFALASDPYAVAHRQGRLMCRAGGFATHPAGTVLGLGPGAIGQVGPFYYQNHRAPARYFAALDAGHLPIERGLHLSHDDLVRRSVISSLATNLFVDVPAIEAAYGIDFGQVFATEWRQLRAYAEGGLLTMDHNGITLTQPGRLACSSICQVFDAHARRRIERMPQTSLL</sequence>
<reference evidence="3 4" key="1">
    <citation type="submission" date="2019-05" db="EMBL/GenBank/DDBJ databases">
        <title>Burkholderia sp. DHOD12, isolated from subtropical forest soil.</title>
        <authorList>
            <person name="Gao Z.-H."/>
            <person name="Qiu L.-H."/>
        </authorList>
    </citation>
    <scope>NUCLEOTIDE SEQUENCE [LARGE SCALE GENOMIC DNA]</scope>
    <source>
        <strain evidence="3 4">DHOD12</strain>
    </source>
</reference>
<dbReference type="GO" id="GO:0051539">
    <property type="term" value="F:4 iron, 4 sulfur cluster binding"/>
    <property type="evidence" value="ECO:0007669"/>
    <property type="project" value="TreeGrafter"/>
</dbReference>
<keyword evidence="1" id="KW-0560">Oxidoreductase</keyword>
<dbReference type="KEGG" id="tvl:FAZ95_12320"/>
<evidence type="ECO:0000313" key="3">
    <source>
        <dbReference type="EMBL" id="QCP49890.1"/>
    </source>
</evidence>
<evidence type="ECO:0000313" key="4">
    <source>
        <dbReference type="Proteomes" id="UP000298656"/>
    </source>
</evidence>
<dbReference type="Pfam" id="PF06969">
    <property type="entry name" value="HemN_C"/>
    <property type="match status" value="1"/>
</dbReference>
<dbReference type="GO" id="GO:0006782">
    <property type="term" value="P:protoporphyrinogen IX biosynthetic process"/>
    <property type="evidence" value="ECO:0007669"/>
    <property type="project" value="TreeGrafter"/>
</dbReference>
<dbReference type="InterPro" id="IPR010723">
    <property type="entry name" value="HemN_C"/>
</dbReference>
<dbReference type="PANTHER" id="PTHR13932:SF6">
    <property type="entry name" value="OXYGEN-INDEPENDENT COPROPORPHYRINOGEN III OXIDASE"/>
    <property type="match status" value="1"/>
</dbReference>
<feature type="domain" description="HemN C-terminal" evidence="2">
    <location>
        <begin position="347"/>
        <end position="415"/>
    </location>
</feature>
<name>A0A4V1EHD5_9BURK</name>
<dbReference type="GO" id="GO:0051989">
    <property type="term" value="F:coproporphyrinogen dehydrogenase activity"/>
    <property type="evidence" value="ECO:0007669"/>
    <property type="project" value="TreeGrafter"/>
</dbReference>
<evidence type="ECO:0000259" key="2">
    <source>
        <dbReference type="Pfam" id="PF06969"/>
    </source>
</evidence>
<organism evidence="3 4">
    <name type="scientific">Trinickia violacea</name>
    <dbReference type="NCBI Taxonomy" id="2571746"/>
    <lineage>
        <taxon>Bacteria</taxon>
        <taxon>Pseudomonadati</taxon>
        <taxon>Pseudomonadota</taxon>
        <taxon>Betaproteobacteria</taxon>
        <taxon>Burkholderiales</taxon>
        <taxon>Burkholderiaceae</taxon>
        <taxon>Trinickia</taxon>
    </lineage>
</organism>
<dbReference type="GO" id="GO:0005737">
    <property type="term" value="C:cytoplasm"/>
    <property type="evidence" value="ECO:0007669"/>
    <property type="project" value="TreeGrafter"/>
</dbReference>
<dbReference type="InterPro" id="IPR058240">
    <property type="entry name" value="rSAM_sf"/>
</dbReference>
<dbReference type="AlphaFoldDB" id="A0A4V1EHD5"/>
<dbReference type="Gene3D" id="1.10.10.920">
    <property type="match status" value="1"/>
</dbReference>
<proteinExistence type="predicted"/>
<dbReference type="RefSeq" id="WP_137332714.1">
    <property type="nucleotide sequence ID" value="NZ_CP040077.1"/>
</dbReference>
<dbReference type="InterPro" id="IPR034505">
    <property type="entry name" value="Coproporphyrinogen-III_oxidase"/>
</dbReference>
<dbReference type="Proteomes" id="UP000298656">
    <property type="component" value="Chromosome 1"/>
</dbReference>
<gene>
    <name evidence="3" type="ORF">FAZ95_12320</name>
</gene>
<keyword evidence="4" id="KW-1185">Reference proteome</keyword>